<dbReference type="InterPro" id="IPR018060">
    <property type="entry name" value="HTH_AraC"/>
</dbReference>
<dbReference type="InterPro" id="IPR009057">
    <property type="entry name" value="Homeodomain-like_sf"/>
</dbReference>
<evidence type="ECO:0000313" key="5">
    <source>
        <dbReference type="EMBL" id="SEB48719.1"/>
    </source>
</evidence>
<protein>
    <submittedName>
        <fullName evidence="5">AraC family transcriptional regulator</fullName>
    </submittedName>
</protein>
<keyword evidence="1" id="KW-0805">Transcription regulation</keyword>
<dbReference type="GO" id="GO:0043565">
    <property type="term" value="F:sequence-specific DNA binding"/>
    <property type="evidence" value="ECO:0007669"/>
    <property type="project" value="InterPro"/>
</dbReference>
<dbReference type="PANTHER" id="PTHR46796:SF6">
    <property type="entry name" value="ARAC SUBFAMILY"/>
    <property type="match status" value="1"/>
</dbReference>
<evidence type="ECO:0000259" key="4">
    <source>
        <dbReference type="PROSITE" id="PS01124"/>
    </source>
</evidence>
<evidence type="ECO:0000256" key="1">
    <source>
        <dbReference type="ARBA" id="ARBA00023015"/>
    </source>
</evidence>
<dbReference type="EMBL" id="FNSL01000001">
    <property type="protein sequence ID" value="SEB48719.1"/>
    <property type="molecule type" value="Genomic_DNA"/>
</dbReference>
<dbReference type="SUPFAM" id="SSF46689">
    <property type="entry name" value="Homeodomain-like"/>
    <property type="match status" value="2"/>
</dbReference>
<proteinExistence type="predicted"/>
<dbReference type="PROSITE" id="PS01124">
    <property type="entry name" value="HTH_ARAC_FAMILY_2"/>
    <property type="match status" value="1"/>
</dbReference>
<accession>A0A1H4JQX5</accession>
<evidence type="ECO:0000313" key="6">
    <source>
        <dbReference type="Proteomes" id="UP000199064"/>
    </source>
</evidence>
<dbReference type="GO" id="GO:0003700">
    <property type="term" value="F:DNA-binding transcription factor activity"/>
    <property type="evidence" value="ECO:0007669"/>
    <property type="project" value="InterPro"/>
</dbReference>
<keyword evidence="3" id="KW-0804">Transcription</keyword>
<dbReference type="PANTHER" id="PTHR46796">
    <property type="entry name" value="HTH-TYPE TRANSCRIPTIONAL ACTIVATOR RHAS-RELATED"/>
    <property type="match status" value="1"/>
</dbReference>
<name>A0A1H4JQX5_9HYPH</name>
<keyword evidence="6" id="KW-1185">Reference proteome</keyword>
<feature type="domain" description="HTH araC/xylS-type" evidence="4">
    <location>
        <begin position="231"/>
        <end position="329"/>
    </location>
</feature>
<organism evidence="5 6">
    <name type="scientific">Nitratireductor aquibiodomus</name>
    <dbReference type="NCBI Taxonomy" id="204799"/>
    <lineage>
        <taxon>Bacteria</taxon>
        <taxon>Pseudomonadati</taxon>
        <taxon>Pseudomonadota</taxon>
        <taxon>Alphaproteobacteria</taxon>
        <taxon>Hyphomicrobiales</taxon>
        <taxon>Phyllobacteriaceae</taxon>
        <taxon>Nitratireductor</taxon>
    </lineage>
</organism>
<evidence type="ECO:0000256" key="2">
    <source>
        <dbReference type="ARBA" id="ARBA00023125"/>
    </source>
</evidence>
<dbReference type="Pfam" id="PF12833">
    <property type="entry name" value="HTH_18"/>
    <property type="match status" value="1"/>
</dbReference>
<sequence>MIWGSTQGHLSVEEGVWSPSFEADIDLNIRDKLLAERASSKMSFDSSDALFSFIPDLQERRWVAAPNGGVTHSVRGAGELSISAESHYATVFLRPVAGVFTTIDSDRLEEINVPAGAVGVAPAGVQGRTIWPVSRETVAVVIPPGRLRALAEQECRGGIADIRFTPAVSPDRWALQVAQMFRDELTSGVGVNELYVDSLITVFGIHMLRKYGDSAPARSRGGGKLSSRNEHRIREFLSENFRQKLSIADLAGECGLSQGHFIVAFTSTFGERPHQYLIKRRLDHAQRLLLESDMPIAEIALFCGFSSQSHLTASLKRHCGLTPRQLRSHG</sequence>
<dbReference type="AlphaFoldDB" id="A0A1H4JQX5"/>
<reference evidence="6" key="1">
    <citation type="submission" date="2016-10" db="EMBL/GenBank/DDBJ databases">
        <authorList>
            <person name="Varghese N."/>
            <person name="Submissions S."/>
        </authorList>
    </citation>
    <scope>NUCLEOTIDE SEQUENCE [LARGE SCALE GENOMIC DNA]</scope>
    <source>
        <strain evidence="6">ES.061</strain>
    </source>
</reference>
<keyword evidence="2" id="KW-0238">DNA-binding</keyword>
<dbReference type="Proteomes" id="UP000199064">
    <property type="component" value="Unassembled WGS sequence"/>
</dbReference>
<gene>
    <name evidence="5" type="ORF">SAMN05216452_1604</name>
</gene>
<dbReference type="SMART" id="SM00342">
    <property type="entry name" value="HTH_ARAC"/>
    <property type="match status" value="1"/>
</dbReference>
<dbReference type="InterPro" id="IPR050204">
    <property type="entry name" value="AraC_XylS_family_regulators"/>
</dbReference>
<dbReference type="Gene3D" id="1.10.10.60">
    <property type="entry name" value="Homeodomain-like"/>
    <property type="match status" value="2"/>
</dbReference>
<evidence type="ECO:0000256" key="3">
    <source>
        <dbReference type="ARBA" id="ARBA00023163"/>
    </source>
</evidence>